<reference evidence="1 2" key="1">
    <citation type="journal article" date="2015" name="Genom Data">
        <title>Draft genome sequence of a multidrug-resistant Chryseobacterium indologenes isolate from Malaysia.</title>
        <authorList>
            <person name="Yu C.Y."/>
            <person name="Ang G.Y."/>
            <person name="Cheng H.J."/>
            <person name="Cheong Y.M."/>
            <person name="Yin W.F."/>
            <person name="Chan K.G."/>
        </authorList>
    </citation>
    <scope>NUCLEOTIDE SEQUENCE [LARGE SCALE GENOMIC DNA]</scope>
    <source>
        <strain evidence="1 2">CI_885</strain>
    </source>
</reference>
<reference evidence="2" key="2">
    <citation type="submission" date="2015-09" db="EMBL/GenBank/DDBJ databases">
        <title>Draft genome sequence of a multidrug-resistant Chryseobacterium indologenes isolate from Malaysia.</title>
        <authorList>
            <person name="Yu C.Y."/>
            <person name="Ang G.Y."/>
            <person name="Chan K.-G."/>
        </authorList>
    </citation>
    <scope>NUCLEOTIDE SEQUENCE [LARGE SCALE GENOMIC DNA]</scope>
    <source>
        <strain evidence="2">CI_885</strain>
    </source>
</reference>
<proteinExistence type="predicted"/>
<dbReference type="PATRIC" id="fig|253.9.peg.4090"/>
<dbReference type="AlphaFoldDB" id="A0A0N0ZWU7"/>
<dbReference type="Proteomes" id="UP000037953">
    <property type="component" value="Unassembled WGS sequence"/>
</dbReference>
<comment type="caution">
    <text evidence="1">The sequence shown here is derived from an EMBL/GenBank/DDBJ whole genome shotgun (WGS) entry which is preliminary data.</text>
</comment>
<gene>
    <name evidence="1" type="ORF">AOB46_11310</name>
</gene>
<accession>A0A0N0ZWU7</accession>
<dbReference type="EMBL" id="LJOD01000006">
    <property type="protein sequence ID" value="KPE51246.1"/>
    <property type="molecule type" value="Genomic_DNA"/>
</dbReference>
<dbReference type="RefSeq" id="WP_062699341.1">
    <property type="nucleotide sequence ID" value="NZ_LJOD01000006.1"/>
</dbReference>
<evidence type="ECO:0000313" key="1">
    <source>
        <dbReference type="EMBL" id="KPE51246.1"/>
    </source>
</evidence>
<name>A0A0N0ZWU7_CHRID</name>
<protein>
    <submittedName>
        <fullName evidence="1">Uncharacterized protein</fullName>
    </submittedName>
</protein>
<sequence length="74" mass="8497">MKNTMPTLKPRKQAKEREIYFMQAVALTNYAKLCNKLKEVPNLDVIHTLANSEDIKKLIKSNNLFISQFEQSAG</sequence>
<evidence type="ECO:0000313" key="2">
    <source>
        <dbReference type="Proteomes" id="UP000037953"/>
    </source>
</evidence>
<organism evidence="1 2">
    <name type="scientific">Chryseobacterium indologenes</name>
    <name type="common">Flavobacterium indologenes</name>
    <dbReference type="NCBI Taxonomy" id="253"/>
    <lineage>
        <taxon>Bacteria</taxon>
        <taxon>Pseudomonadati</taxon>
        <taxon>Bacteroidota</taxon>
        <taxon>Flavobacteriia</taxon>
        <taxon>Flavobacteriales</taxon>
        <taxon>Weeksellaceae</taxon>
        <taxon>Chryseobacterium group</taxon>
        <taxon>Chryseobacterium</taxon>
    </lineage>
</organism>